<feature type="compositionally biased region" description="Basic residues" evidence="5">
    <location>
        <begin position="632"/>
        <end position="643"/>
    </location>
</feature>
<dbReference type="InterPro" id="IPR001214">
    <property type="entry name" value="SET_dom"/>
</dbReference>
<dbReference type="InterPro" id="IPR046341">
    <property type="entry name" value="SET_dom_sf"/>
</dbReference>
<comment type="caution">
    <text evidence="7">The sequence shown here is derived from an EMBL/GenBank/DDBJ whole genome shotgun (WGS) entry which is preliminary data.</text>
</comment>
<dbReference type="PANTHER" id="PTHR46462:SF3">
    <property type="entry name" value="UPSET, ISOFORM A"/>
    <property type="match status" value="1"/>
</dbReference>
<feature type="compositionally biased region" description="Polar residues" evidence="5">
    <location>
        <begin position="617"/>
        <end position="630"/>
    </location>
</feature>
<dbReference type="SMART" id="SM00317">
    <property type="entry name" value="SET"/>
    <property type="match status" value="1"/>
</dbReference>
<dbReference type="InterPro" id="IPR011011">
    <property type="entry name" value="Znf_FYVE_PHD"/>
</dbReference>
<name>A0A9P7ZJY2_9HYPO</name>
<dbReference type="GeneID" id="70288749"/>
<dbReference type="Pfam" id="PF00628">
    <property type="entry name" value="PHD"/>
    <property type="match status" value="1"/>
</dbReference>
<evidence type="ECO:0000256" key="1">
    <source>
        <dbReference type="ARBA" id="ARBA00022723"/>
    </source>
</evidence>
<organism evidence="7 8">
    <name type="scientific">Emericellopsis atlantica</name>
    <dbReference type="NCBI Taxonomy" id="2614577"/>
    <lineage>
        <taxon>Eukaryota</taxon>
        <taxon>Fungi</taxon>
        <taxon>Dikarya</taxon>
        <taxon>Ascomycota</taxon>
        <taxon>Pezizomycotina</taxon>
        <taxon>Sordariomycetes</taxon>
        <taxon>Hypocreomycetidae</taxon>
        <taxon>Hypocreales</taxon>
        <taxon>Bionectriaceae</taxon>
        <taxon>Emericellopsis</taxon>
    </lineage>
</organism>
<feature type="compositionally biased region" description="Low complexity" evidence="5">
    <location>
        <begin position="785"/>
        <end position="803"/>
    </location>
</feature>
<feature type="compositionally biased region" description="Basic and acidic residues" evidence="5">
    <location>
        <begin position="517"/>
        <end position="527"/>
    </location>
</feature>
<dbReference type="Proteomes" id="UP000887229">
    <property type="component" value="Unassembled WGS sequence"/>
</dbReference>
<feature type="compositionally biased region" description="Pro residues" evidence="5">
    <location>
        <begin position="197"/>
        <end position="207"/>
    </location>
</feature>
<dbReference type="OrthoDB" id="1928087at2759"/>
<dbReference type="Gene3D" id="3.30.40.10">
    <property type="entry name" value="Zinc/RING finger domain, C3HC4 (zinc finger)"/>
    <property type="match status" value="1"/>
</dbReference>
<protein>
    <recommendedName>
        <fullName evidence="6">SET domain-containing protein</fullName>
    </recommendedName>
</protein>
<proteinExistence type="predicted"/>
<feature type="region of interest" description="Disordered" evidence="5">
    <location>
        <begin position="113"/>
        <end position="210"/>
    </location>
</feature>
<feature type="region of interest" description="Disordered" evidence="5">
    <location>
        <begin position="1"/>
        <end position="20"/>
    </location>
</feature>
<evidence type="ECO:0000313" key="8">
    <source>
        <dbReference type="Proteomes" id="UP000887229"/>
    </source>
</evidence>
<feature type="compositionally biased region" description="Basic and acidic residues" evidence="5">
    <location>
        <begin position="693"/>
        <end position="705"/>
    </location>
</feature>
<keyword evidence="8" id="KW-1185">Reference proteome</keyword>
<evidence type="ECO:0000256" key="5">
    <source>
        <dbReference type="SAM" id="MobiDB-lite"/>
    </source>
</evidence>
<feature type="compositionally biased region" description="Basic and acidic residues" evidence="5">
    <location>
        <begin position="558"/>
        <end position="577"/>
    </location>
</feature>
<sequence>MMTDRPDTLPPPVSIPSQVVPILPPGPVAEEDETTPVEVAEEEPYTIKCICKFSGDDGNTIYCEKCDTWQHIECFYPENRAEAIREDFAHACADCHPRPLDRQKAFLRATQLKNGVAPSAQSEKKPKRPPPKSQKKKLKPGDGSSSDSKRNGGISDHQQQPAPKKPKTAHRSSQSVGSLAAKRSPSISQARAQHGRPPSPANSPPNLPEDFRIHHYSPAFQALWKTEFETVHDNTFQGLAVPGALARWLHDEQLMQSEVGHSRAEVFQDASSESLKRKMMDHQGKMQIASKEQNVDATTMLRWQYMTTPVAIQKEDPIFELNGEIGFQKDYCSDPENLWSDLSSPLPYVFFHPVLPLFIDTRHKGSQARFVRRSCRPNAQLDTLLIDGSEYQFWLIADRTIAPNEQITLPWDFRLDKSVGSRWLHLLGLSDDDASRSDEPEMSEIEYNAISNWIDRILSEYGGCACDLENNCAFARFHRLYLYSKNPPRTMGKKKQRKHRTQAISPTSTGQASRAASEGHGEDDTRSQTDISRSKPSSRDPTPARQGSLDQNRILTEPTDRDKRKVAMVEDSFRRMEQQQPARKKKRVSDGTSTSSKSNRNGSTSNYKDAGTGGSKNGSPTAANSPQLPNGSKRRTSSHHRSRQASDAPRPVYCSTGTQTDPVEDDWFSKPPAQPRKRVISLAKRLLQNRKLCKLENERRRREPLTPRTSSGSAMEVELPNGIKASTGAETASSATSQFEDTHMSDAHGNSSPASEDSSKKKTPDLRVQMPPVPAFDNTGLRPVSDTAPASASSTAQSPLSASSLPTPFLTGGMNGFVQPSPAKKKLSLSDYTRRSKAASKVTGDAITVRSTLLSPAETKVEIVMDDVMSEAKPTTDSTLVPIKDQ</sequence>
<dbReference type="GO" id="GO:0008270">
    <property type="term" value="F:zinc ion binding"/>
    <property type="evidence" value="ECO:0007669"/>
    <property type="project" value="UniProtKB-KW"/>
</dbReference>
<dbReference type="PANTHER" id="PTHR46462">
    <property type="entry name" value="UPSET, ISOFORM A"/>
    <property type="match status" value="1"/>
</dbReference>
<keyword evidence="2" id="KW-0863">Zinc-finger</keyword>
<evidence type="ECO:0000259" key="6">
    <source>
        <dbReference type="SMART" id="SM00317"/>
    </source>
</evidence>
<evidence type="ECO:0000256" key="3">
    <source>
        <dbReference type="ARBA" id="ARBA00022833"/>
    </source>
</evidence>
<dbReference type="RefSeq" id="XP_046117299.1">
    <property type="nucleotide sequence ID" value="XM_046257846.1"/>
</dbReference>
<feature type="compositionally biased region" description="Basic residues" evidence="5">
    <location>
        <begin position="491"/>
        <end position="501"/>
    </location>
</feature>
<dbReference type="SUPFAM" id="SSF82199">
    <property type="entry name" value="SET domain"/>
    <property type="match status" value="1"/>
</dbReference>
<feature type="region of interest" description="Disordered" evidence="5">
    <location>
        <begin position="693"/>
        <end position="803"/>
    </location>
</feature>
<dbReference type="Pfam" id="PF00856">
    <property type="entry name" value="SET"/>
    <property type="match status" value="1"/>
</dbReference>
<keyword evidence="4" id="KW-0156">Chromatin regulator</keyword>
<reference evidence="7" key="1">
    <citation type="journal article" date="2021" name="IMA Fungus">
        <title>Genomic characterization of three marine fungi, including Emericellopsis atlantica sp. nov. with signatures of a generalist lifestyle and marine biomass degradation.</title>
        <authorList>
            <person name="Hagestad O.C."/>
            <person name="Hou L."/>
            <person name="Andersen J.H."/>
            <person name="Hansen E.H."/>
            <person name="Altermark B."/>
            <person name="Li C."/>
            <person name="Kuhnert E."/>
            <person name="Cox R.J."/>
            <person name="Crous P.W."/>
            <person name="Spatafora J.W."/>
            <person name="Lail K."/>
            <person name="Amirebrahimi M."/>
            <person name="Lipzen A."/>
            <person name="Pangilinan J."/>
            <person name="Andreopoulos W."/>
            <person name="Hayes R.D."/>
            <person name="Ng V."/>
            <person name="Grigoriev I.V."/>
            <person name="Jackson S.A."/>
            <person name="Sutton T.D.S."/>
            <person name="Dobson A.D.W."/>
            <person name="Rama T."/>
        </authorList>
    </citation>
    <scope>NUCLEOTIDE SEQUENCE</scope>
    <source>
        <strain evidence="7">TS7</strain>
    </source>
</reference>
<dbReference type="AlphaFoldDB" id="A0A9P7ZJY2"/>
<feature type="compositionally biased region" description="Polar residues" evidence="5">
    <location>
        <begin position="590"/>
        <end position="607"/>
    </location>
</feature>
<evidence type="ECO:0000256" key="4">
    <source>
        <dbReference type="ARBA" id="ARBA00022853"/>
    </source>
</evidence>
<dbReference type="EMBL" id="MU251258">
    <property type="protein sequence ID" value="KAG9253375.1"/>
    <property type="molecule type" value="Genomic_DNA"/>
</dbReference>
<feature type="compositionally biased region" description="Polar residues" evidence="5">
    <location>
        <begin position="502"/>
        <end position="514"/>
    </location>
</feature>
<gene>
    <name evidence="7" type="ORF">F5Z01DRAFT_164755</name>
</gene>
<dbReference type="InterPro" id="IPR019787">
    <property type="entry name" value="Znf_PHD-finger"/>
</dbReference>
<feature type="compositionally biased region" description="Low complexity" evidence="5">
    <location>
        <begin position="725"/>
        <end position="737"/>
    </location>
</feature>
<accession>A0A9P7ZJY2</accession>
<dbReference type="GO" id="GO:0006325">
    <property type="term" value="P:chromatin organization"/>
    <property type="evidence" value="ECO:0007669"/>
    <property type="project" value="UniProtKB-KW"/>
</dbReference>
<feature type="compositionally biased region" description="Basic residues" evidence="5">
    <location>
        <begin position="125"/>
        <end position="138"/>
    </location>
</feature>
<dbReference type="GO" id="GO:0070210">
    <property type="term" value="C:Rpd3L-Expanded complex"/>
    <property type="evidence" value="ECO:0007669"/>
    <property type="project" value="TreeGrafter"/>
</dbReference>
<dbReference type="InterPro" id="IPR013083">
    <property type="entry name" value="Znf_RING/FYVE/PHD"/>
</dbReference>
<dbReference type="GO" id="GO:0006355">
    <property type="term" value="P:regulation of DNA-templated transcription"/>
    <property type="evidence" value="ECO:0007669"/>
    <property type="project" value="TreeGrafter"/>
</dbReference>
<evidence type="ECO:0000256" key="2">
    <source>
        <dbReference type="ARBA" id="ARBA00022771"/>
    </source>
</evidence>
<keyword evidence="1" id="KW-0479">Metal-binding</keyword>
<dbReference type="GO" id="GO:0034967">
    <property type="term" value="C:Set3 complex"/>
    <property type="evidence" value="ECO:0007669"/>
    <property type="project" value="TreeGrafter"/>
</dbReference>
<keyword evidence="3" id="KW-0862">Zinc</keyword>
<evidence type="ECO:0000313" key="7">
    <source>
        <dbReference type="EMBL" id="KAG9253375.1"/>
    </source>
</evidence>
<feature type="domain" description="SET" evidence="6">
    <location>
        <begin position="301"/>
        <end position="418"/>
    </location>
</feature>
<dbReference type="SUPFAM" id="SSF57903">
    <property type="entry name" value="FYVE/PHD zinc finger"/>
    <property type="match status" value="1"/>
</dbReference>
<dbReference type="Gene3D" id="2.170.270.10">
    <property type="entry name" value="SET domain"/>
    <property type="match status" value="1"/>
</dbReference>
<feature type="region of interest" description="Disordered" evidence="5">
    <location>
        <begin position="488"/>
        <end position="672"/>
    </location>
</feature>